<organism evidence="1 2">
    <name type="scientific">Rubrobacter xylanophilus (strain DSM 9941 / JCM 11954 / NBRC 16129 / PRD-1)</name>
    <dbReference type="NCBI Taxonomy" id="266117"/>
    <lineage>
        <taxon>Bacteria</taxon>
        <taxon>Bacillati</taxon>
        <taxon>Actinomycetota</taxon>
        <taxon>Rubrobacteria</taxon>
        <taxon>Rubrobacterales</taxon>
        <taxon>Rubrobacteraceae</taxon>
        <taxon>Rubrobacter</taxon>
    </lineage>
</organism>
<dbReference type="EMBL" id="CP000386">
    <property type="protein sequence ID" value="ABG05522.1"/>
    <property type="molecule type" value="Genomic_DNA"/>
</dbReference>
<sequence>MPARGTGPQSYSIDDVIRVPVRLRDEDGIAQVRAVFKRLRYSGGLGPRGLDPDHVLELRGNGRGEREATVEVSVKVSEEHAPGDYLCVAIQVYDSQGNAVTIENPTPSKIVKIVDEGKRDEKKTEFLGWGD</sequence>
<protein>
    <submittedName>
        <fullName evidence="1">Uncharacterized protein</fullName>
    </submittedName>
</protein>
<accession>Q1ASV6</accession>
<dbReference type="OrthoDB" id="9828017at2"/>
<proteinExistence type="predicted"/>
<dbReference type="HOGENOM" id="CLU_1926036_0_0_11"/>
<dbReference type="RefSeq" id="WP_011565531.1">
    <property type="nucleotide sequence ID" value="NC_008148.1"/>
</dbReference>
<evidence type="ECO:0000313" key="2">
    <source>
        <dbReference type="Proteomes" id="UP000006637"/>
    </source>
</evidence>
<dbReference type="Proteomes" id="UP000006637">
    <property type="component" value="Chromosome"/>
</dbReference>
<name>Q1ASV6_RUBXD</name>
<evidence type="ECO:0000313" key="1">
    <source>
        <dbReference type="EMBL" id="ABG05522.1"/>
    </source>
</evidence>
<dbReference type="AlphaFoldDB" id="Q1ASV6"/>
<reference evidence="1 2" key="1">
    <citation type="submission" date="2006-06" db="EMBL/GenBank/DDBJ databases">
        <title>Complete sequence of Rubrobacter xylanophilus DSM 9941.</title>
        <authorList>
            <consortium name="US DOE Joint Genome Institute"/>
            <person name="Copeland A."/>
            <person name="Lucas S."/>
            <person name="Lapidus A."/>
            <person name="Barry K."/>
            <person name="Detter J.C."/>
            <person name="Glavina del Rio T."/>
            <person name="Hammon N."/>
            <person name="Israni S."/>
            <person name="Dalin E."/>
            <person name="Tice H."/>
            <person name="Pitluck S."/>
            <person name="Munk A.C."/>
            <person name="Brettin T."/>
            <person name="Bruce D."/>
            <person name="Han C."/>
            <person name="Tapia R."/>
            <person name="Gilna P."/>
            <person name="Schmutz J."/>
            <person name="Larimer F."/>
            <person name="Land M."/>
            <person name="Hauser L."/>
            <person name="Kyrpides N."/>
            <person name="Lykidis A."/>
            <person name="da Costa M.S."/>
            <person name="Rainey F.A."/>
            <person name="Empadinhas N."/>
            <person name="Jolivet E."/>
            <person name="Battista J.R."/>
            <person name="Richardson P."/>
        </authorList>
    </citation>
    <scope>NUCLEOTIDE SEQUENCE [LARGE SCALE GENOMIC DNA]</scope>
    <source>
        <strain evidence="2">DSM 9941 / NBRC 16129 / PRD-1</strain>
    </source>
</reference>
<dbReference type="STRING" id="266117.Rxyl_2605"/>
<gene>
    <name evidence="1" type="ordered locus">Rxyl_2605</name>
</gene>
<dbReference type="KEGG" id="rxy:Rxyl_2605"/>
<keyword evidence="2" id="KW-1185">Reference proteome</keyword>